<dbReference type="Proteomes" id="UP001520878">
    <property type="component" value="Unassembled WGS sequence"/>
</dbReference>
<dbReference type="InterPro" id="IPR036942">
    <property type="entry name" value="Beta-barrel_TonB_sf"/>
</dbReference>
<gene>
    <name evidence="6" type="ORF">LJ739_04465</name>
</gene>
<comment type="subcellular location">
    <subcellularLocation>
        <location evidence="1">Cell outer membrane</location>
    </subcellularLocation>
</comment>
<evidence type="ECO:0000259" key="5">
    <source>
        <dbReference type="Pfam" id="PF07715"/>
    </source>
</evidence>
<evidence type="ECO:0000256" key="3">
    <source>
        <dbReference type="ARBA" id="ARBA00023237"/>
    </source>
</evidence>
<name>A0ABS8G4G8_9ALTE</name>
<dbReference type="SUPFAM" id="SSF56935">
    <property type="entry name" value="Porins"/>
    <property type="match status" value="1"/>
</dbReference>
<dbReference type="Pfam" id="PF07715">
    <property type="entry name" value="Plug"/>
    <property type="match status" value="1"/>
</dbReference>
<comment type="caution">
    <text evidence="6">The sequence shown here is derived from an EMBL/GenBank/DDBJ whole genome shotgun (WGS) entry which is preliminary data.</text>
</comment>
<keyword evidence="3" id="KW-0998">Cell outer membrane</keyword>
<evidence type="ECO:0000313" key="6">
    <source>
        <dbReference type="EMBL" id="MCC2615492.1"/>
    </source>
</evidence>
<dbReference type="RefSeq" id="WP_229157391.1">
    <property type="nucleotide sequence ID" value="NZ_JAJEWP010000001.1"/>
</dbReference>
<dbReference type="Gene3D" id="2.170.130.10">
    <property type="entry name" value="TonB-dependent receptor, plug domain"/>
    <property type="match status" value="1"/>
</dbReference>
<accession>A0ABS8G4G8</accession>
<keyword evidence="7" id="KW-1185">Reference proteome</keyword>
<proteinExistence type="predicted"/>
<keyword evidence="2" id="KW-0472">Membrane</keyword>
<dbReference type="PANTHER" id="PTHR40980">
    <property type="entry name" value="PLUG DOMAIN-CONTAINING PROTEIN"/>
    <property type="match status" value="1"/>
</dbReference>
<feature type="signal peptide" evidence="4">
    <location>
        <begin position="1"/>
        <end position="21"/>
    </location>
</feature>
<keyword evidence="6" id="KW-0675">Receptor</keyword>
<evidence type="ECO:0000256" key="1">
    <source>
        <dbReference type="ARBA" id="ARBA00004442"/>
    </source>
</evidence>
<dbReference type="NCBIfam" id="TIGR01782">
    <property type="entry name" value="TonB-Xanth-Caul"/>
    <property type="match status" value="1"/>
</dbReference>
<dbReference type="CDD" id="cd01347">
    <property type="entry name" value="ligand_gated_channel"/>
    <property type="match status" value="1"/>
</dbReference>
<dbReference type="InterPro" id="IPR037066">
    <property type="entry name" value="Plug_dom_sf"/>
</dbReference>
<evidence type="ECO:0000256" key="2">
    <source>
        <dbReference type="ARBA" id="ARBA00023136"/>
    </source>
</evidence>
<dbReference type="Gene3D" id="2.40.170.20">
    <property type="entry name" value="TonB-dependent receptor, beta-barrel domain"/>
    <property type="match status" value="1"/>
</dbReference>
<feature type="domain" description="TonB-dependent receptor plug" evidence="5">
    <location>
        <begin position="59"/>
        <end position="161"/>
    </location>
</feature>
<organism evidence="6 7">
    <name type="scientific">Fluctibacter halophilus</name>
    <dbReference type="NCBI Taxonomy" id="226011"/>
    <lineage>
        <taxon>Bacteria</taxon>
        <taxon>Pseudomonadati</taxon>
        <taxon>Pseudomonadota</taxon>
        <taxon>Gammaproteobacteria</taxon>
        <taxon>Alteromonadales</taxon>
        <taxon>Alteromonadaceae</taxon>
        <taxon>Fluctibacter</taxon>
    </lineage>
</organism>
<evidence type="ECO:0000256" key="4">
    <source>
        <dbReference type="SAM" id="SignalP"/>
    </source>
</evidence>
<sequence length="928" mass="101498">MKNFKPSLIRAALMTSGFAFGASPALAQEAATDQAASDVEVIQVSGIRASLQKSQAIKMSETSIVEVVTAEDIGKLPDSSIAESIARLPGLAAQRLDGRASSISIRGLGENFSAATFNGREQVSLGDNRGVEFDVYPSEIMNEVVVYKTPEASLMTQGIGGTIDMRTVKPLRHGEQTMSVTLRGENNDIGKLNPDGEDTGWRGSFAYIDQFKDDTVGVAFAYAHMQSPNNEERFNTWGWPDGTIGGMKPFVRSAELTRDTFMGVLEFIPSDNLQINIDALYIDFKDEQLLRGPEIPAAWGDAGITVDSTNQGFSQTGTIGSDGSPVGVVIRNDVTNREADLTALGFNLQYDINDSWSMEFDAAYSKVERQTWSLEAYAGSGRGPANRLPESIDFTFADDNQSVDLDPDLNYGDPNVIQLGNPQAWGWGNLLDPNSDLDQDGFINTPTVDDELTTLKVAATKVMESGIISSVEFGAYYSDRTKEKKDSGYYLTLPGSLDENGNVDGYQLAIPDEYRVPNVSLDFIGFGEMVAFDSFRFWQDGNYREYDSAITDPGRSQNTWTVDETVLTAYVKANIEGELGDIPVRGNAGVQVVQIDQSSDGFTSRRLADRTLDINPVSGGDKFTEILPSVNLIFDVAEDQLVRMGVARTMSRSRMDRMNASSGELGFNEQVGIWSGGIANPELRPIMSDQFDLTYENYFHEEGYVALAYFYKSLSDWQLNVPTLVDTSDLTPPDGFDPAPIGVLSSWENVGDGKVSGFEFSLSLTGGMFSEALEGFGGIFSATFLDSSIEFDLEVPTDTSGGVSTQSYEITVPGLSDEVYNATVYYERDGFEARVSYRSRSNFYGEVSGLSLVRQPVDVFGSDLVDAQISYDFSESDIEALHGLTLTLQAQNLTDEPFVTGHSTDSPLNVRDVQRFGRNYLFGASYQF</sequence>
<keyword evidence="4" id="KW-0732">Signal</keyword>
<evidence type="ECO:0000313" key="7">
    <source>
        <dbReference type="Proteomes" id="UP001520878"/>
    </source>
</evidence>
<dbReference type="InterPro" id="IPR012910">
    <property type="entry name" value="Plug_dom"/>
</dbReference>
<dbReference type="InterPro" id="IPR010104">
    <property type="entry name" value="TonB_rcpt_bac"/>
</dbReference>
<protein>
    <submittedName>
        <fullName evidence="6">TonB-dependent receptor</fullName>
    </submittedName>
</protein>
<dbReference type="EMBL" id="JAJEWP010000001">
    <property type="protein sequence ID" value="MCC2615492.1"/>
    <property type="molecule type" value="Genomic_DNA"/>
</dbReference>
<feature type="chain" id="PRO_5045681898" evidence="4">
    <location>
        <begin position="22"/>
        <end position="928"/>
    </location>
</feature>
<dbReference type="PANTHER" id="PTHR40980:SF3">
    <property type="entry name" value="TONB-DEPENDENT RECEPTOR-LIKE BETA-BARREL DOMAIN-CONTAINING PROTEIN"/>
    <property type="match status" value="1"/>
</dbReference>
<reference evidence="6 7" key="1">
    <citation type="submission" date="2021-10" db="EMBL/GenBank/DDBJ databases">
        <title>Draft genome of Aestuariibacter halophilus JC2043.</title>
        <authorList>
            <person name="Emsley S.A."/>
            <person name="Pfannmuller K.M."/>
            <person name="Ushijima B."/>
            <person name="Saw J.H."/>
            <person name="Videau P."/>
        </authorList>
    </citation>
    <scope>NUCLEOTIDE SEQUENCE [LARGE SCALE GENOMIC DNA]</scope>
    <source>
        <strain evidence="6 7">JC2043</strain>
    </source>
</reference>